<feature type="region of interest" description="Disordered" evidence="3">
    <location>
        <begin position="1"/>
        <end position="51"/>
    </location>
</feature>
<dbReference type="InterPro" id="IPR010286">
    <property type="entry name" value="METTL16/RlmF"/>
</dbReference>
<evidence type="ECO:0000313" key="5">
    <source>
        <dbReference type="EMBL" id="KAK4150765.1"/>
    </source>
</evidence>
<dbReference type="Gene3D" id="3.40.50.150">
    <property type="entry name" value="Vaccinia Virus protein VP39"/>
    <property type="match status" value="1"/>
</dbReference>
<feature type="compositionally biased region" description="Polar residues" evidence="3">
    <location>
        <begin position="718"/>
        <end position="727"/>
    </location>
</feature>
<dbReference type="InterPro" id="IPR029063">
    <property type="entry name" value="SAM-dependent_MTases_sf"/>
</dbReference>
<name>A0AAN6VHR6_9PEZI</name>
<dbReference type="AlphaFoldDB" id="A0AAN6VHR6"/>
<feature type="region of interest" description="Disordered" evidence="3">
    <location>
        <begin position="453"/>
        <end position="574"/>
    </location>
</feature>
<organism evidence="5 6">
    <name type="scientific">Chaetomidium leptoderma</name>
    <dbReference type="NCBI Taxonomy" id="669021"/>
    <lineage>
        <taxon>Eukaryota</taxon>
        <taxon>Fungi</taxon>
        <taxon>Dikarya</taxon>
        <taxon>Ascomycota</taxon>
        <taxon>Pezizomycotina</taxon>
        <taxon>Sordariomycetes</taxon>
        <taxon>Sordariomycetidae</taxon>
        <taxon>Sordariales</taxon>
        <taxon>Chaetomiaceae</taxon>
        <taxon>Chaetomidium</taxon>
    </lineage>
</organism>
<dbReference type="PANTHER" id="PTHR13393">
    <property type="entry name" value="SAM-DEPENDENT METHYLTRANSFERASE"/>
    <property type="match status" value="1"/>
</dbReference>
<keyword evidence="1" id="KW-0489">Methyltransferase</keyword>
<reference evidence="5" key="2">
    <citation type="submission" date="2023-05" db="EMBL/GenBank/DDBJ databases">
        <authorList>
            <consortium name="Lawrence Berkeley National Laboratory"/>
            <person name="Steindorff A."/>
            <person name="Hensen N."/>
            <person name="Bonometti L."/>
            <person name="Westerberg I."/>
            <person name="Brannstrom I.O."/>
            <person name="Guillou S."/>
            <person name="Cros-Aarteil S."/>
            <person name="Calhoun S."/>
            <person name="Haridas S."/>
            <person name="Kuo A."/>
            <person name="Mondo S."/>
            <person name="Pangilinan J."/>
            <person name="Riley R."/>
            <person name="Labutti K."/>
            <person name="Andreopoulos B."/>
            <person name="Lipzen A."/>
            <person name="Chen C."/>
            <person name="Yanf M."/>
            <person name="Daum C."/>
            <person name="Ng V."/>
            <person name="Clum A."/>
            <person name="Ohm R."/>
            <person name="Martin F."/>
            <person name="Silar P."/>
            <person name="Natvig D."/>
            <person name="Lalanne C."/>
            <person name="Gautier V."/>
            <person name="Ament-Velasquez S.L."/>
            <person name="Kruys A."/>
            <person name="Hutchinson M.I."/>
            <person name="Powell A.J."/>
            <person name="Barry K."/>
            <person name="Miller A.N."/>
            <person name="Grigoriev I.V."/>
            <person name="Debuchy R."/>
            <person name="Gladieux P."/>
            <person name="Thoren M.H."/>
            <person name="Johannesson H."/>
        </authorList>
    </citation>
    <scope>NUCLEOTIDE SEQUENCE</scope>
    <source>
        <strain evidence="5">CBS 538.74</strain>
    </source>
</reference>
<evidence type="ECO:0000256" key="1">
    <source>
        <dbReference type="ARBA" id="ARBA00022603"/>
    </source>
</evidence>
<protein>
    <recommendedName>
        <fullName evidence="4">FAM50A/XAP5 C-terminal domain-containing protein</fullName>
    </recommendedName>
</protein>
<keyword evidence="6" id="KW-1185">Reference proteome</keyword>
<dbReference type="GO" id="GO:0070475">
    <property type="term" value="P:rRNA base methylation"/>
    <property type="evidence" value="ECO:0007669"/>
    <property type="project" value="TreeGrafter"/>
</dbReference>
<dbReference type="InterPro" id="IPR048337">
    <property type="entry name" value="FAM50A/XAP5_C"/>
</dbReference>
<dbReference type="PANTHER" id="PTHR13393:SF0">
    <property type="entry name" value="RNA N6-ADENOSINE-METHYLTRANSFERASE METTL16"/>
    <property type="match status" value="1"/>
</dbReference>
<evidence type="ECO:0000259" key="4">
    <source>
        <dbReference type="Pfam" id="PF04921"/>
    </source>
</evidence>
<feature type="region of interest" description="Disordered" evidence="3">
    <location>
        <begin position="406"/>
        <end position="438"/>
    </location>
</feature>
<feature type="compositionally biased region" description="Polar residues" evidence="3">
    <location>
        <begin position="469"/>
        <end position="488"/>
    </location>
</feature>
<comment type="caution">
    <text evidence="5">The sequence shown here is derived from an EMBL/GenBank/DDBJ whole genome shotgun (WGS) entry which is preliminary data.</text>
</comment>
<evidence type="ECO:0000313" key="6">
    <source>
        <dbReference type="Proteomes" id="UP001302745"/>
    </source>
</evidence>
<reference evidence="5" key="1">
    <citation type="journal article" date="2023" name="Mol. Phylogenet. Evol.">
        <title>Genome-scale phylogeny and comparative genomics of the fungal order Sordariales.</title>
        <authorList>
            <person name="Hensen N."/>
            <person name="Bonometti L."/>
            <person name="Westerberg I."/>
            <person name="Brannstrom I.O."/>
            <person name="Guillou S."/>
            <person name="Cros-Aarteil S."/>
            <person name="Calhoun S."/>
            <person name="Haridas S."/>
            <person name="Kuo A."/>
            <person name="Mondo S."/>
            <person name="Pangilinan J."/>
            <person name="Riley R."/>
            <person name="LaButti K."/>
            <person name="Andreopoulos B."/>
            <person name="Lipzen A."/>
            <person name="Chen C."/>
            <person name="Yan M."/>
            <person name="Daum C."/>
            <person name="Ng V."/>
            <person name="Clum A."/>
            <person name="Steindorff A."/>
            <person name="Ohm R.A."/>
            <person name="Martin F."/>
            <person name="Silar P."/>
            <person name="Natvig D.O."/>
            <person name="Lalanne C."/>
            <person name="Gautier V."/>
            <person name="Ament-Velasquez S.L."/>
            <person name="Kruys A."/>
            <person name="Hutchinson M.I."/>
            <person name="Powell A.J."/>
            <person name="Barry K."/>
            <person name="Miller A.N."/>
            <person name="Grigoriev I.V."/>
            <person name="Debuchy R."/>
            <person name="Gladieux P."/>
            <person name="Hiltunen Thoren M."/>
            <person name="Johannesson H."/>
        </authorList>
    </citation>
    <scope>NUCLEOTIDE SEQUENCE</scope>
    <source>
        <strain evidence="5">CBS 538.74</strain>
    </source>
</reference>
<feature type="domain" description="FAM50A/XAP5 C-terminal" evidence="4">
    <location>
        <begin position="617"/>
        <end position="786"/>
    </location>
</feature>
<dbReference type="GO" id="GO:0008168">
    <property type="term" value="F:methyltransferase activity"/>
    <property type="evidence" value="ECO:0007669"/>
    <property type="project" value="UniProtKB-KW"/>
</dbReference>
<dbReference type="EMBL" id="MU857052">
    <property type="protein sequence ID" value="KAK4150765.1"/>
    <property type="molecule type" value="Genomic_DNA"/>
</dbReference>
<feature type="compositionally biased region" description="Basic and acidic residues" evidence="3">
    <location>
        <begin position="453"/>
        <end position="463"/>
    </location>
</feature>
<evidence type="ECO:0000256" key="2">
    <source>
        <dbReference type="ARBA" id="ARBA00022679"/>
    </source>
</evidence>
<dbReference type="Pfam" id="PF05971">
    <property type="entry name" value="Methyltransf_10"/>
    <property type="match status" value="1"/>
</dbReference>
<dbReference type="Pfam" id="PF04921">
    <property type="entry name" value="XAP5"/>
    <property type="match status" value="1"/>
</dbReference>
<dbReference type="Proteomes" id="UP001302745">
    <property type="component" value="Unassembled WGS sequence"/>
</dbReference>
<evidence type="ECO:0000256" key="3">
    <source>
        <dbReference type="SAM" id="MobiDB-lite"/>
    </source>
</evidence>
<dbReference type="SUPFAM" id="SSF53335">
    <property type="entry name" value="S-adenosyl-L-methionine-dependent methyltransferases"/>
    <property type="match status" value="1"/>
</dbReference>
<gene>
    <name evidence="5" type="ORF">C8A00DRAFT_45910</name>
</gene>
<feature type="compositionally biased region" description="Basic and acidic residues" evidence="3">
    <location>
        <begin position="529"/>
        <end position="542"/>
    </location>
</feature>
<sequence length="799" mass="88297">MAGNKRKAPGDAAEADSQAGPPLSAPPRGPQRPVSNPNPGRPRRPAPGVSADGYFRQLYESEPDFKQLANQDPSFAEVLGENGQLDFSDPAATMRLTKTLLDADFGLAMDLPDDRLCPPVPNRHNYILWLKELMDTTSYEQPGRTLCGLDVGTGASCIYPLLGTAQRPWNFVATDIDAKNLRYAKKNIKLNSLETRIRLLERKADDPLIPTDVAGLQPIDFVMINPPFFTSEEDMLSSANKKARPPMSACTGAPVEMVCEGGEVAHVSRLLRESLVLKDRIQWYTSMLGKLTSLDVLVEQLHEHGIDNYAITEFVQGNKTRRWALGWSFGPMRPAERVARGMKATIWKKILPLTVTTELLVVPVENPVDPVITRIKEVVGALELMSWTWEPGAARGLGRTRENVWSRAWRRKRAREKPTEDQSESRTTTAAPGPEVGLVALSDFRKRRAEVLEQQEREAREAAHSAAANTSTPDRSQTATPNNASADNSETERQRKKKKRVAKALVSFGDDEEEEDGAGPKIVAARGVGKKDKPKDATKEDSDNGEVVAGTESTSGDDKDKDKDKDRRQNAAAKVTANTSIGIVPRAVTKAALRREAAEREALRKEFLLLQAAVKATEIAIPFVFYDGTNIPGGIVRVKKGDFVWLFLDRSRKVGAQLGVGADKSANARRDWARVSVDDLMLVRGTMIIPHHFEFYFFIINKTTGPSNKLLFDYSTDAPPTSESRTSGPGAAGISRAPNLSGLEGASDDPTVTKVVDRRWYQRNKHIYPANVWQDFDPEKDYSKDIRRDPGGNAFFFSK</sequence>
<keyword evidence="2" id="KW-0808">Transferase</keyword>
<proteinExistence type="predicted"/>
<feature type="compositionally biased region" description="Basic and acidic residues" evidence="3">
    <location>
        <begin position="556"/>
        <end position="569"/>
    </location>
</feature>
<feature type="region of interest" description="Disordered" evidence="3">
    <location>
        <begin position="718"/>
        <end position="748"/>
    </location>
</feature>
<accession>A0AAN6VHR6</accession>
<dbReference type="GO" id="GO:0005634">
    <property type="term" value="C:nucleus"/>
    <property type="evidence" value="ECO:0007669"/>
    <property type="project" value="TreeGrafter"/>
</dbReference>